<dbReference type="InterPro" id="IPR018333">
    <property type="entry name" value="Squalene_cyclase"/>
</dbReference>
<dbReference type="OrthoDB" id="21502at2759"/>
<dbReference type="PANTHER" id="PTHR11764">
    <property type="entry name" value="TERPENE CYCLASE/MUTASE FAMILY MEMBER"/>
    <property type="match status" value="1"/>
</dbReference>
<protein>
    <submittedName>
        <fullName evidence="2">Uncharacterized protein</fullName>
    </submittedName>
</protein>
<evidence type="ECO:0000313" key="3">
    <source>
        <dbReference type="Proteomes" id="UP000654370"/>
    </source>
</evidence>
<dbReference type="AlphaFoldDB" id="A0A8H7UKS3"/>
<keyword evidence="3" id="KW-1185">Reference proteome</keyword>
<dbReference type="PANTHER" id="PTHR11764:SF20">
    <property type="entry name" value="LANOSTEROL SYNTHASE"/>
    <property type="match status" value="1"/>
</dbReference>
<dbReference type="GO" id="GO:0016104">
    <property type="term" value="P:triterpenoid biosynthetic process"/>
    <property type="evidence" value="ECO:0007669"/>
    <property type="project" value="InterPro"/>
</dbReference>
<comment type="similarity">
    <text evidence="1">Belongs to the terpene cyclase/mutase family.</text>
</comment>
<proteinExistence type="inferred from homology"/>
<organism evidence="2 3">
    <name type="scientific">Mortierella isabellina</name>
    <name type="common">Filamentous fungus</name>
    <name type="synonym">Umbelopsis isabellina</name>
    <dbReference type="NCBI Taxonomy" id="91625"/>
    <lineage>
        <taxon>Eukaryota</taxon>
        <taxon>Fungi</taxon>
        <taxon>Fungi incertae sedis</taxon>
        <taxon>Mucoromycota</taxon>
        <taxon>Mucoromycotina</taxon>
        <taxon>Umbelopsidomycetes</taxon>
        <taxon>Umbelopsidales</taxon>
        <taxon>Umbelopsidaceae</taxon>
        <taxon>Umbelopsis</taxon>
    </lineage>
</organism>
<sequence>MEDENTFFLDIAPVKVLNWLVVYYNYGKVSKEFQQHVKRNADYMWMGPNGMMMNGTNGTQLWDLTFIAQACSEARLVEYPLFQSSILKVLEFLDDCQIKRNVPDHEKCYRHVSKGAWPFSTREYS</sequence>
<dbReference type="InterPro" id="IPR008930">
    <property type="entry name" value="Terpenoid_cyclase/PrenylTrfase"/>
</dbReference>
<dbReference type="GO" id="GO:0006695">
    <property type="term" value="P:cholesterol biosynthetic process"/>
    <property type="evidence" value="ECO:0007669"/>
    <property type="project" value="TreeGrafter"/>
</dbReference>
<dbReference type="GO" id="GO:0000250">
    <property type="term" value="F:lanosterol synthase activity"/>
    <property type="evidence" value="ECO:0007669"/>
    <property type="project" value="TreeGrafter"/>
</dbReference>
<dbReference type="Gene3D" id="1.50.10.20">
    <property type="match status" value="1"/>
</dbReference>
<dbReference type="SUPFAM" id="SSF48239">
    <property type="entry name" value="Terpenoid cyclases/Protein prenyltransferases"/>
    <property type="match status" value="1"/>
</dbReference>
<evidence type="ECO:0000313" key="2">
    <source>
        <dbReference type="EMBL" id="KAG2183428.1"/>
    </source>
</evidence>
<accession>A0A8H7UKS3</accession>
<gene>
    <name evidence="2" type="ORF">INT43_006434</name>
</gene>
<dbReference type="Proteomes" id="UP000654370">
    <property type="component" value="Unassembled WGS sequence"/>
</dbReference>
<reference evidence="2" key="1">
    <citation type="submission" date="2020-12" db="EMBL/GenBank/DDBJ databases">
        <title>Metabolic potential, ecology and presence of endohyphal bacteria is reflected in genomic diversity of Mucoromycotina.</title>
        <authorList>
            <person name="Muszewska A."/>
            <person name="Okrasinska A."/>
            <person name="Steczkiewicz K."/>
            <person name="Drgas O."/>
            <person name="Orlowska M."/>
            <person name="Perlinska-Lenart U."/>
            <person name="Aleksandrzak-Piekarczyk T."/>
            <person name="Szatraj K."/>
            <person name="Zielenkiewicz U."/>
            <person name="Pilsyk S."/>
            <person name="Malc E."/>
            <person name="Mieczkowski P."/>
            <person name="Kruszewska J.S."/>
            <person name="Biernat P."/>
            <person name="Pawlowska J."/>
        </authorList>
    </citation>
    <scope>NUCLEOTIDE SEQUENCE</scope>
    <source>
        <strain evidence="2">WA0000067209</strain>
    </source>
</reference>
<comment type="caution">
    <text evidence="2">The sequence shown here is derived from an EMBL/GenBank/DDBJ whole genome shotgun (WGS) entry which is preliminary data.</text>
</comment>
<evidence type="ECO:0000256" key="1">
    <source>
        <dbReference type="ARBA" id="ARBA00009755"/>
    </source>
</evidence>
<dbReference type="GO" id="GO:0005811">
    <property type="term" value="C:lipid droplet"/>
    <property type="evidence" value="ECO:0007669"/>
    <property type="project" value="InterPro"/>
</dbReference>
<name>A0A8H7UKS3_MORIS</name>
<dbReference type="EMBL" id="JAEPQZ010000003">
    <property type="protein sequence ID" value="KAG2183428.1"/>
    <property type="molecule type" value="Genomic_DNA"/>
</dbReference>